<gene>
    <name evidence="1" type="ORF">LMH87_009272</name>
</gene>
<evidence type="ECO:0000313" key="2">
    <source>
        <dbReference type="Proteomes" id="UP001144673"/>
    </source>
</evidence>
<dbReference type="KEGG" id="amus:LMH87_009272"/>
<dbReference type="GeneID" id="80896431"/>
<organism evidence="1 2">
    <name type="scientific">Akanthomyces muscarius</name>
    <name type="common">Entomopathogenic fungus</name>
    <name type="synonym">Lecanicillium muscarium</name>
    <dbReference type="NCBI Taxonomy" id="2231603"/>
    <lineage>
        <taxon>Eukaryota</taxon>
        <taxon>Fungi</taxon>
        <taxon>Dikarya</taxon>
        <taxon>Ascomycota</taxon>
        <taxon>Pezizomycotina</taxon>
        <taxon>Sordariomycetes</taxon>
        <taxon>Hypocreomycetidae</taxon>
        <taxon>Hypocreales</taxon>
        <taxon>Cordycipitaceae</taxon>
        <taxon>Akanthomyces</taxon>
    </lineage>
</organism>
<comment type="caution">
    <text evidence="1">The sequence shown here is derived from an EMBL/GenBank/DDBJ whole genome shotgun (WGS) entry which is preliminary data.</text>
</comment>
<dbReference type="EMBL" id="JAJHUN010000008">
    <property type="protein sequence ID" value="KAJ4152751.1"/>
    <property type="molecule type" value="Genomic_DNA"/>
</dbReference>
<proteinExistence type="predicted"/>
<dbReference type="Proteomes" id="UP001144673">
    <property type="component" value="Chromosome 5"/>
</dbReference>
<name>A0A9W8QDK7_AKAMU</name>
<reference evidence="1" key="1">
    <citation type="journal article" date="2023" name="Access Microbiol">
        <title>De-novo genome assembly for Akanthomyces muscarius, a biocontrol agent of insect agricultural pests.</title>
        <authorList>
            <person name="Erdos Z."/>
            <person name="Studholme D.J."/>
            <person name="Raymond B."/>
            <person name="Sharma M."/>
        </authorList>
    </citation>
    <scope>NUCLEOTIDE SEQUENCE</scope>
    <source>
        <strain evidence="1">Ve6</strain>
    </source>
</reference>
<evidence type="ECO:0000313" key="1">
    <source>
        <dbReference type="EMBL" id="KAJ4152751.1"/>
    </source>
</evidence>
<sequence>MCDNSLRSILFYTSKAEITLHLSLSQHLEQPHTSSPADAVAELHRTWLIYELVGRTPLLKIPGEAS</sequence>
<protein>
    <submittedName>
        <fullName evidence="1">Uncharacterized protein</fullName>
    </submittedName>
</protein>
<accession>A0A9W8QDK7</accession>
<dbReference type="RefSeq" id="XP_056053409.1">
    <property type="nucleotide sequence ID" value="XM_056196240.1"/>
</dbReference>
<dbReference type="AlphaFoldDB" id="A0A9W8QDK7"/>
<keyword evidence="2" id="KW-1185">Reference proteome</keyword>